<evidence type="ECO:0000256" key="2">
    <source>
        <dbReference type="SAM" id="SignalP"/>
    </source>
</evidence>
<sequence length="306" mass="33807">MSHNLSRPSWKQCALLLILLSHAVFGSPIVPAVSTAYESLEPAVSQADISGPKSPHGSLEEDVFGPTLDERSDRKKRLLYDTLKKAKQAKLLTLGAASSGVAKNAAKKIGKSVLKTVATLGIKAIIFNFLYSTIIKLGLLKKVLNPLNVELFRQASASAAAHLSTTERTEYRFDPEAPDYTPTDDSSSPLYTSSTSSQTDSPYTEPDDRSDQNSDSETTTIQEESTSSKYDDSFGGQGDNYSPQKEASYFELPGFEQRVSKVQQDYPYPLHEDTQFIPAESSPQEFYYTYEHARSLPPPFGYNIEY</sequence>
<organism evidence="3 4">
    <name type="scientific">Parthenolecanium corni</name>
    <dbReference type="NCBI Taxonomy" id="536013"/>
    <lineage>
        <taxon>Eukaryota</taxon>
        <taxon>Metazoa</taxon>
        <taxon>Ecdysozoa</taxon>
        <taxon>Arthropoda</taxon>
        <taxon>Hexapoda</taxon>
        <taxon>Insecta</taxon>
        <taxon>Pterygota</taxon>
        <taxon>Neoptera</taxon>
        <taxon>Paraneoptera</taxon>
        <taxon>Hemiptera</taxon>
        <taxon>Sternorrhyncha</taxon>
        <taxon>Coccoidea</taxon>
        <taxon>Coccidae</taxon>
        <taxon>Parthenolecanium</taxon>
    </lineage>
</organism>
<protein>
    <submittedName>
        <fullName evidence="3">Uncharacterized protein</fullName>
    </submittedName>
</protein>
<feature type="compositionally biased region" description="Low complexity" evidence="1">
    <location>
        <begin position="181"/>
        <end position="199"/>
    </location>
</feature>
<reference evidence="3 4" key="1">
    <citation type="submission" date="2024-03" db="EMBL/GenBank/DDBJ databases">
        <title>Adaptation during the transition from Ophiocordyceps entomopathogen to insect associate is accompanied by gene loss and intensified selection.</title>
        <authorList>
            <person name="Ward C.M."/>
            <person name="Onetto C.A."/>
            <person name="Borneman A.R."/>
        </authorList>
    </citation>
    <scope>NUCLEOTIDE SEQUENCE [LARGE SCALE GENOMIC DNA]</scope>
    <source>
        <strain evidence="3">AWRI1</strain>
        <tissue evidence="3">Single Adult Female</tissue>
    </source>
</reference>
<feature type="signal peptide" evidence="2">
    <location>
        <begin position="1"/>
        <end position="26"/>
    </location>
</feature>
<gene>
    <name evidence="3" type="ORF">V9T40_008324</name>
</gene>
<evidence type="ECO:0000313" key="3">
    <source>
        <dbReference type="EMBL" id="KAK7600883.1"/>
    </source>
</evidence>
<feature type="compositionally biased region" description="Low complexity" evidence="1">
    <location>
        <begin position="216"/>
        <end position="228"/>
    </location>
</feature>
<dbReference type="Proteomes" id="UP001367676">
    <property type="component" value="Unassembled WGS sequence"/>
</dbReference>
<keyword evidence="4" id="KW-1185">Reference proteome</keyword>
<feature type="compositionally biased region" description="Basic and acidic residues" evidence="1">
    <location>
        <begin position="165"/>
        <end position="175"/>
    </location>
</feature>
<dbReference type="EMBL" id="JBBCAQ010000010">
    <property type="protein sequence ID" value="KAK7600883.1"/>
    <property type="molecule type" value="Genomic_DNA"/>
</dbReference>
<dbReference type="AlphaFoldDB" id="A0AAN9TMX2"/>
<evidence type="ECO:0000256" key="1">
    <source>
        <dbReference type="SAM" id="MobiDB-lite"/>
    </source>
</evidence>
<comment type="caution">
    <text evidence="3">The sequence shown here is derived from an EMBL/GenBank/DDBJ whole genome shotgun (WGS) entry which is preliminary data.</text>
</comment>
<evidence type="ECO:0000313" key="4">
    <source>
        <dbReference type="Proteomes" id="UP001367676"/>
    </source>
</evidence>
<accession>A0AAN9TMX2</accession>
<proteinExistence type="predicted"/>
<feature type="region of interest" description="Disordered" evidence="1">
    <location>
        <begin position="163"/>
        <end position="245"/>
    </location>
</feature>
<name>A0AAN9TMX2_9HEMI</name>
<keyword evidence="2" id="KW-0732">Signal</keyword>
<feature type="chain" id="PRO_5042901097" evidence="2">
    <location>
        <begin position="27"/>
        <end position="306"/>
    </location>
</feature>